<dbReference type="Proteomes" id="UP001445076">
    <property type="component" value="Unassembled WGS sequence"/>
</dbReference>
<keyword evidence="2" id="KW-1185">Reference proteome</keyword>
<gene>
    <name evidence="1" type="ORF">OTU49_003095</name>
</gene>
<organism evidence="1 2">
    <name type="scientific">Cherax quadricarinatus</name>
    <name type="common">Australian red claw crayfish</name>
    <dbReference type="NCBI Taxonomy" id="27406"/>
    <lineage>
        <taxon>Eukaryota</taxon>
        <taxon>Metazoa</taxon>
        <taxon>Ecdysozoa</taxon>
        <taxon>Arthropoda</taxon>
        <taxon>Crustacea</taxon>
        <taxon>Multicrustacea</taxon>
        <taxon>Malacostraca</taxon>
        <taxon>Eumalacostraca</taxon>
        <taxon>Eucarida</taxon>
        <taxon>Decapoda</taxon>
        <taxon>Pleocyemata</taxon>
        <taxon>Astacidea</taxon>
        <taxon>Parastacoidea</taxon>
        <taxon>Parastacidae</taxon>
        <taxon>Cherax</taxon>
    </lineage>
</organism>
<dbReference type="AlphaFoldDB" id="A0AAW0YNZ7"/>
<accession>A0AAW0YNZ7</accession>
<proteinExistence type="predicted"/>
<dbReference type="EMBL" id="JARKIK010000003">
    <property type="protein sequence ID" value="KAK8753186.1"/>
    <property type="molecule type" value="Genomic_DNA"/>
</dbReference>
<name>A0AAW0YNZ7_CHEQU</name>
<protein>
    <submittedName>
        <fullName evidence="1">Uncharacterized protein</fullName>
    </submittedName>
</protein>
<reference evidence="1 2" key="1">
    <citation type="journal article" date="2024" name="BMC Genomics">
        <title>Genome assembly of redclaw crayfish (Cherax quadricarinatus) provides insights into its immune adaptation and hypoxia tolerance.</title>
        <authorList>
            <person name="Liu Z."/>
            <person name="Zheng J."/>
            <person name="Li H."/>
            <person name="Fang K."/>
            <person name="Wang S."/>
            <person name="He J."/>
            <person name="Zhou D."/>
            <person name="Weng S."/>
            <person name="Chi M."/>
            <person name="Gu Z."/>
            <person name="He J."/>
            <person name="Li F."/>
            <person name="Wang M."/>
        </authorList>
    </citation>
    <scope>NUCLEOTIDE SEQUENCE [LARGE SCALE GENOMIC DNA]</scope>
    <source>
        <strain evidence="1">ZL_2023a</strain>
    </source>
</reference>
<evidence type="ECO:0000313" key="2">
    <source>
        <dbReference type="Proteomes" id="UP001445076"/>
    </source>
</evidence>
<evidence type="ECO:0000313" key="1">
    <source>
        <dbReference type="EMBL" id="KAK8753186.1"/>
    </source>
</evidence>
<sequence>MIYKNTDANMILATFPVMKILASFFPPFLTFLTHIEASYKFLIQKEKLGLNEQNFIVGKADIGSESLFILIFQKIKLHSVVLSEYSAIKVLSLNMISAEIKLC</sequence>
<comment type="caution">
    <text evidence="1">The sequence shown here is derived from an EMBL/GenBank/DDBJ whole genome shotgun (WGS) entry which is preliminary data.</text>
</comment>